<dbReference type="Proteomes" id="UP000252519">
    <property type="component" value="Unassembled WGS sequence"/>
</dbReference>
<gene>
    <name evidence="2" type="ORF">ANCCAN_08065</name>
</gene>
<feature type="domain" description="SCP" evidence="1">
    <location>
        <begin position="197"/>
        <end position="346"/>
    </location>
</feature>
<keyword evidence="3" id="KW-1185">Reference proteome</keyword>
<name>A0A368GS82_ANCCA</name>
<dbReference type="Gene3D" id="3.40.33.10">
    <property type="entry name" value="CAP"/>
    <property type="match status" value="2"/>
</dbReference>
<proteinExistence type="predicted"/>
<dbReference type="InterPro" id="IPR014044">
    <property type="entry name" value="CAP_dom"/>
</dbReference>
<evidence type="ECO:0000313" key="2">
    <source>
        <dbReference type="EMBL" id="RCN45900.1"/>
    </source>
</evidence>
<organism evidence="2 3">
    <name type="scientific">Ancylostoma caninum</name>
    <name type="common">Dog hookworm</name>
    <dbReference type="NCBI Taxonomy" id="29170"/>
    <lineage>
        <taxon>Eukaryota</taxon>
        <taxon>Metazoa</taxon>
        <taxon>Ecdysozoa</taxon>
        <taxon>Nematoda</taxon>
        <taxon>Chromadorea</taxon>
        <taxon>Rhabditida</taxon>
        <taxon>Rhabditina</taxon>
        <taxon>Rhabditomorpha</taxon>
        <taxon>Strongyloidea</taxon>
        <taxon>Ancylostomatidae</taxon>
        <taxon>Ancylostomatinae</taxon>
        <taxon>Ancylostoma</taxon>
    </lineage>
</organism>
<dbReference type="SUPFAM" id="SSF55797">
    <property type="entry name" value="PR-1-like"/>
    <property type="match status" value="1"/>
</dbReference>
<dbReference type="Pfam" id="PF00188">
    <property type="entry name" value="CAP"/>
    <property type="match status" value="1"/>
</dbReference>
<dbReference type="EMBL" id="JOJR01000090">
    <property type="protein sequence ID" value="RCN45900.1"/>
    <property type="molecule type" value="Genomic_DNA"/>
</dbReference>
<reference evidence="2 3" key="1">
    <citation type="submission" date="2014-10" db="EMBL/GenBank/DDBJ databases">
        <title>Draft genome of the hookworm Ancylostoma caninum.</title>
        <authorList>
            <person name="Mitreva M."/>
        </authorList>
    </citation>
    <scope>NUCLEOTIDE SEQUENCE [LARGE SCALE GENOMIC DNA]</scope>
    <source>
        <strain evidence="2 3">Baltimore</strain>
    </source>
</reference>
<dbReference type="STRING" id="29170.A0A368GS82"/>
<dbReference type="InterPro" id="IPR035940">
    <property type="entry name" value="CAP_sf"/>
</dbReference>
<sequence>MMTPLKFQKVWDCGLEHNAWLKLCDSSVPVDPFYTETAVKSLDTKGTPCNVTAKTLDVLKTFAEESNAVDLSGQNPKRSDAIANFAVMIAQDAKGFACTYQKCSGSTQTKFVCLYDTLFVLEQVASILCVYLQHFSLRMVADNQTYESIADKSQACDACPANGNKPKCIKYLCQYEYTLAEDAYPWPICYDDMMTADMQDTALYMHNYYRKLIATGWAKDKNGYAPRAKNMNALEYDCDNIGEETAILLNCTNPKYTPTSGYSLNYEKFSLDVTPLDGLQKAISGWYDQLKNVDLDDKATYTSQIETNAKNFANMAVAQATKFGCAAERCQAQGYNIVACQYNSPPDIDSPLYEVGKPCAGCDKATTTCDQADGLCVTK</sequence>
<evidence type="ECO:0000313" key="3">
    <source>
        <dbReference type="Proteomes" id="UP000252519"/>
    </source>
</evidence>
<accession>A0A368GS82</accession>
<evidence type="ECO:0000259" key="1">
    <source>
        <dbReference type="SMART" id="SM00198"/>
    </source>
</evidence>
<dbReference type="SMART" id="SM00198">
    <property type="entry name" value="SCP"/>
    <property type="match status" value="1"/>
</dbReference>
<dbReference type="CDD" id="cd05380">
    <property type="entry name" value="CAP_euk"/>
    <property type="match status" value="1"/>
</dbReference>
<protein>
    <submittedName>
        <fullName evidence="2">SCP-like protein</fullName>
    </submittedName>
</protein>
<dbReference type="AlphaFoldDB" id="A0A368GS82"/>
<dbReference type="OrthoDB" id="5872317at2759"/>
<comment type="caution">
    <text evidence="2">The sequence shown here is derived from an EMBL/GenBank/DDBJ whole genome shotgun (WGS) entry which is preliminary data.</text>
</comment>